<keyword evidence="3" id="KW-1185">Reference proteome</keyword>
<protein>
    <submittedName>
        <fullName evidence="2">Uncharacterized protein</fullName>
    </submittedName>
</protein>
<accession>W9S3Q0</accession>
<evidence type="ECO:0000313" key="3">
    <source>
        <dbReference type="Proteomes" id="UP000030645"/>
    </source>
</evidence>
<dbReference type="PANTHER" id="PTHR48046:SF6">
    <property type="entry name" value="GLYCOSYLTRANSFERASE"/>
    <property type="match status" value="1"/>
</dbReference>
<evidence type="ECO:0000256" key="1">
    <source>
        <dbReference type="ARBA" id="ARBA00022676"/>
    </source>
</evidence>
<organism evidence="2 3">
    <name type="scientific">Morus notabilis</name>
    <dbReference type="NCBI Taxonomy" id="981085"/>
    <lineage>
        <taxon>Eukaryota</taxon>
        <taxon>Viridiplantae</taxon>
        <taxon>Streptophyta</taxon>
        <taxon>Embryophyta</taxon>
        <taxon>Tracheophyta</taxon>
        <taxon>Spermatophyta</taxon>
        <taxon>Magnoliopsida</taxon>
        <taxon>eudicotyledons</taxon>
        <taxon>Gunneridae</taxon>
        <taxon>Pentapetalae</taxon>
        <taxon>rosids</taxon>
        <taxon>fabids</taxon>
        <taxon>Rosales</taxon>
        <taxon>Moraceae</taxon>
        <taxon>Moreae</taxon>
        <taxon>Morus</taxon>
    </lineage>
</organism>
<dbReference type="PANTHER" id="PTHR48046">
    <property type="entry name" value="UDP-GLYCOSYLTRANSFERASE 72E1"/>
    <property type="match status" value="1"/>
</dbReference>
<dbReference type="Proteomes" id="UP000030645">
    <property type="component" value="Unassembled WGS sequence"/>
</dbReference>
<dbReference type="eggNOG" id="KOG1192">
    <property type="taxonomic scope" value="Eukaryota"/>
</dbReference>
<dbReference type="STRING" id="981085.W9S3Q0"/>
<reference evidence="3" key="1">
    <citation type="submission" date="2013-01" db="EMBL/GenBank/DDBJ databases">
        <title>Draft Genome Sequence of a Mulberry Tree, Morus notabilis C.K. Schneid.</title>
        <authorList>
            <person name="He N."/>
            <person name="Zhao S."/>
        </authorList>
    </citation>
    <scope>NUCLEOTIDE SEQUENCE</scope>
</reference>
<dbReference type="SUPFAM" id="SSF53756">
    <property type="entry name" value="UDP-Glycosyltransferase/glycogen phosphorylase"/>
    <property type="match status" value="1"/>
</dbReference>
<dbReference type="EMBL" id="KE346034">
    <property type="protein sequence ID" value="EXC24803.1"/>
    <property type="molecule type" value="Genomic_DNA"/>
</dbReference>
<keyword evidence="1" id="KW-0808">Transferase</keyword>
<dbReference type="AlphaFoldDB" id="W9S3Q0"/>
<proteinExistence type="predicted"/>
<name>W9S3Q0_9ROSA</name>
<dbReference type="Gene3D" id="3.40.50.2000">
    <property type="entry name" value="Glycogen Phosphorylase B"/>
    <property type="match status" value="1"/>
</dbReference>
<sequence length="143" mass="15946">MAILPGPGPGMGHLISLLEFAKRLISHHRFHVTCIIPTIGPPSATLKQVLNDDYTNPNDSKLNVVYLPPVNFHGLTAVKAETQIFLAITRSLSPLREVLKSLKAIVDGFGTDAFDIAEEFRHCRGIKSFLVYFHYVFCHDFVV</sequence>
<keyword evidence="1" id="KW-0328">Glycosyltransferase</keyword>
<evidence type="ECO:0000313" key="2">
    <source>
        <dbReference type="EMBL" id="EXC24803.1"/>
    </source>
</evidence>
<gene>
    <name evidence="2" type="ORF">L484_018517</name>
</gene>
<dbReference type="GO" id="GO:0016757">
    <property type="term" value="F:glycosyltransferase activity"/>
    <property type="evidence" value="ECO:0007669"/>
    <property type="project" value="UniProtKB-KW"/>
</dbReference>